<proteinExistence type="predicted"/>
<evidence type="ECO:0000313" key="2">
    <source>
        <dbReference type="Proteomes" id="UP000800035"/>
    </source>
</evidence>
<protein>
    <recommendedName>
        <fullName evidence="3">AB hydrolase-1 domain-containing protein</fullName>
    </recommendedName>
</protein>
<accession>A0A6A5UCF4</accession>
<evidence type="ECO:0008006" key="3">
    <source>
        <dbReference type="Google" id="ProtNLM"/>
    </source>
</evidence>
<gene>
    <name evidence="1" type="ORF">CC80DRAFT_502704</name>
</gene>
<organism evidence="1 2">
    <name type="scientific">Byssothecium circinans</name>
    <dbReference type="NCBI Taxonomy" id="147558"/>
    <lineage>
        <taxon>Eukaryota</taxon>
        <taxon>Fungi</taxon>
        <taxon>Dikarya</taxon>
        <taxon>Ascomycota</taxon>
        <taxon>Pezizomycotina</taxon>
        <taxon>Dothideomycetes</taxon>
        <taxon>Pleosporomycetidae</taxon>
        <taxon>Pleosporales</taxon>
        <taxon>Massarineae</taxon>
        <taxon>Massarinaceae</taxon>
        <taxon>Byssothecium</taxon>
    </lineage>
</organism>
<reference evidence="1" key="1">
    <citation type="journal article" date="2020" name="Stud. Mycol.">
        <title>101 Dothideomycetes genomes: a test case for predicting lifestyles and emergence of pathogens.</title>
        <authorList>
            <person name="Haridas S."/>
            <person name="Albert R."/>
            <person name="Binder M."/>
            <person name="Bloem J."/>
            <person name="Labutti K."/>
            <person name="Salamov A."/>
            <person name="Andreopoulos B."/>
            <person name="Baker S."/>
            <person name="Barry K."/>
            <person name="Bills G."/>
            <person name="Bluhm B."/>
            <person name="Cannon C."/>
            <person name="Castanera R."/>
            <person name="Culley D."/>
            <person name="Daum C."/>
            <person name="Ezra D."/>
            <person name="Gonzalez J."/>
            <person name="Henrissat B."/>
            <person name="Kuo A."/>
            <person name="Liang C."/>
            <person name="Lipzen A."/>
            <person name="Lutzoni F."/>
            <person name="Magnuson J."/>
            <person name="Mondo S."/>
            <person name="Nolan M."/>
            <person name="Ohm R."/>
            <person name="Pangilinan J."/>
            <person name="Park H.-J."/>
            <person name="Ramirez L."/>
            <person name="Alfaro M."/>
            <person name="Sun H."/>
            <person name="Tritt A."/>
            <person name="Yoshinaga Y."/>
            <person name="Zwiers L.-H."/>
            <person name="Turgeon B."/>
            <person name="Goodwin S."/>
            <person name="Spatafora J."/>
            <person name="Crous P."/>
            <person name="Grigoriev I."/>
        </authorList>
    </citation>
    <scope>NUCLEOTIDE SEQUENCE</scope>
    <source>
        <strain evidence="1">CBS 675.92</strain>
    </source>
</reference>
<dbReference type="EMBL" id="ML976986">
    <property type="protein sequence ID" value="KAF1958787.1"/>
    <property type="molecule type" value="Genomic_DNA"/>
</dbReference>
<keyword evidence="2" id="KW-1185">Reference proteome</keyword>
<dbReference type="InterPro" id="IPR029058">
    <property type="entry name" value="AB_hydrolase_fold"/>
</dbReference>
<sequence>MPSIDSLCVLMASSTPTHAFPTQICSAVATHPGHQPRLIALSDNIRKGAGRLKEVWLVLGETDPIIIANEMAEDAKATLGKDIVHVKVVEGAGHEVAIDRASEIVEVVEQMQR</sequence>
<dbReference type="Proteomes" id="UP000800035">
    <property type="component" value="Unassembled WGS sequence"/>
</dbReference>
<evidence type="ECO:0000313" key="1">
    <source>
        <dbReference type="EMBL" id="KAF1958787.1"/>
    </source>
</evidence>
<dbReference type="Gene3D" id="3.40.50.1820">
    <property type="entry name" value="alpha/beta hydrolase"/>
    <property type="match status" value="1"/>
</dbReference>
<dbReference type="AlphaFoldDB" id="A0A6A5UCF4"/>
<dbReference type="OrthoDB" id="408373at2759"/>
<name>A0A6A5UCF4_9PLEO</name>
<dbReference type="SUPFAM" id="SSF53474">
    <property type="entry name" value="alpha/beta-Hydrolases"/>
    <property type="match status" value="1"/>
</dbReference>